<evidence type="ECO:0000313" key="2">
    <source>
        <dbReference type="Proteomes" id="UP001152622"/>
    </source>
</evidence>
<evidence type="ECO:0008006" key="3">
    <source>
        <dbReference type="Google" id="ProtNLM"/>
    </source>
</evidence>
<dbReference type="Pfam" id="PF09752">
    <property type="entry name" value="ABHD18"/>
    <property type="match status" value="1"/>
</dbReference>
<dbReference type="OrthoDB" id="9987145at2759"/>
<organism evidence="1 2">
    <name type="scientific">Synaphobranchus kaupii</name>
    <name type="common">Kaup's arrowtooth eel</name>
    <dbReference type="NCBI Taxonomy" id="118154"/>
    <lineage>
        <taxon>Eukaryota</taxon>
        <taxon>Metazoa</taxon>
        <taxon>Chordata</taxon>
        <taxon>Craniata</taxon>
        <taxon>Vertebrata</taxon>
        <taxon>Euteleostomi</taxon>
        <taxon>Actinopterygii</taxon>
        <taxon>Neopterygii</taxon>
        <taxon>Teleostei</taxon>
        <taxon>Anguilliformes</taxon>
        <taxon>Synaphobranchidae</taxon>
        <taxon>Synaphobranchus</taxon>
    </lineage>
</organism>
<dbReference type="EMBL" id="JAINUF010000001">
    <property type="protein sequence ID" value="KAJ8382451.1"/>
    <property type="molecule type" value="Genomic_DNA"/>
</dbReference>
<dbReference type="InterPro" id="IPR019149">
    <property type="entry name" value="ABHD18"/>
</dbReference>
<dbReference type="PANTHER" id="PTHR13617:SF14">
    <property type="entry name" value="PROTEIN ABHD18"/>
    <property type="match status" value="1"/>
</dbReference>
<proteinExistence type="predicted"/>
<reference evidence="1" key="1">
    <citation type="journal article" date="2023" name="Science">
        <title>Genome structures resolve the early diversification of teleost fishes.</title>
        <authorList>
            <person name="Parey E."/>
            <person name="Louis A."/>
            <person name="Montfort J."/>
            <person name="Bouchez O."/>
            <person name="Roques C."/>
            <person name="Iampietro C."/>
            <person name="Lluch J."/>
            <person name="Castinel A."/>
            <person name="Donnadieu C."/>
            <person name="Desvignes T."/>
            <person name="Floi Bucao C."/>
            <person name="Jouanno E."/>
            <person name="Wen M."/>
            <person name="Mejri S."/>
            <person name="Dirks R."/>
            <person name="Jansen H."/>
            <person name="Henkel C."/>
            <person name="Chen W.J."/>
            <person name="Zahm M."/>
            <person name="Cabau C."/>
            <person name="Klopp C."/>
            <person name="Thompson A.W."/>
            <person name="Robinson-Rechavi M."/>
            <person name="Braasch I."/>
            <person name="Lecointre G."/>
            <person name="Bobe J."/>
            <person name="Postlethwait J.H."/>
            <person name="Berthelot C."/>
            <person name="Roest Crollius H."/>
            <person name="Guiguen Y."/>
        </authorList>
    </citation>
    <scope>NUCLEOTIDE SEQUENCE</scope>
    <source>
        <strain evidence="1">WJC10195</strain>
    </source>
</reference>
<name>A0A9Q1JD99_SYNKA</name>
<gene>
    <name evidence="1" type="ORF">SKAU_G00032290</name>
</gene>
<dbReference type="PANTHER" id="PTHR13617">
    <property type="entry name" value="PROTEIN ABHD18"/>
    <property type="match status" value="1"/>
</dbReference>
<protein>
    <recommendedName>
        <fullName evidence="3">Abhydrolase domain containing 18</fullName>
    </recommendedName>
</protein>
<accession>A0A9Q1JD99</accession>
<keyword evidence="2" id="KW-1185">Reference proteome</keyword>
<sequence>MGVSRLDVLYRRFLLTKLFIQGWGKPEDFKRMFEFRKIIGNRERCKDFIPKDYPVVIEKVEEQTDCKILNGHFISPLEHAVPGILPPESVKARFQFLVPKTWKKYKPVCIHLAGTGDHFFWRRRTLMARPMIKETGMASLLLENPYYIL</sequence>
<dbReference type="AlphaFoldDB" id="A0A9Q1JD99"/>
<evidence type="ECO:0000313" key="1">
    <source>
        <dbReference type="EMBL" id="KAJ8382451.1"/>
    </source>
</evidence>
<comment type="caution">
    <text evidence="1">The sequence shown here is derived from an EMBL/GenBank/DDBJ whole genome shotgun (WGS) entry which is preliminary data.</text>
</comment>
<dbReference type="Proteomes" id="UP001152622">
    <property type="component" value="Chromosome 1"/>
</dbReference>